<organism evidence="3 4">
    <name type="scientific">Effrenium voratum</name>
    <dbReference type="NCBI Taxonomy" id="2562239"/>
    <lineage>
        <taxon>Eukaryota</taxon>
        <taxon>Sar</taxon>
        <taxon>Alveolata</taxon>
        <taxon>Dinophyceae</taxon>
        <taxon>Suessiales</taxon>
        <taxon>Symbiodiniaceae</taxon>
        <taxon>Effrenium</taxon>
    </lineage>
</organism>
<evidence type="ECO:0000313" key="4">
    <source>
        <dbReference type="Proteomes" id="UP001178507"/>
    </source>
</evidence>
<keyword evidence="1" id="KW-0175">Coiled coil</keyword>
<gene>
    <name evidence="3" type="ORF">EVOR1521_LOCUS10608</name>
</gene>
<name>A0AA36I9A5_9DINO</name>
<proteinExistence type="predicted"/>
<evidence type="ECO:0000256" key="1">
    <source>
        <dbReference type="SAM" id="Coils"/>
    </source>
</evidence>
<reference evidence="3" key="1">
    <citation type="submission" date="2023-08" db="EMBL/GenBank/DDBJ databases">
        <authorList>
            <person name="Chen Y."/>
            <person name="Shah S."/>
            <person name="Dougan E. K."/>
            <person name="Thang M."/>
            <person name="Chan C."/>
        </authorList>
    </citation>
    <scope>NUCLEOTIDE SEQUENCE</scope>
</reference>
<feature type="transmembrane region" description="Helical" evidence="2">
    <location>
        <begin position="133"/>
        <end position="154"/>
    </location>
</feature>
<keyword evidence="2" id="KW-0472">Membrane</keyword>
<feature type="transmembrane region" description="Helical" evidence="2">
    <location>
        <begin position="160"/>
        <end position="183"/>
    </location>
</feature>
<feature type="coiled-coil region" evidence="1">
    <location>
        <begin position="222"/>
        <end position="249"/>
    </location>
</feature>
<evidence type="ECO:0000256" key="2">
    <source>
        <dbReference type="SAM" id="Phobius"/>
    </source>
</evidence>
<dbReference type="EMBL" id="CAUJNA010001024">
    <property type="protein sequence ID" value="CAJ1383503.1"/>
    <property type="molecule type" value="Genomic_DNA"/>
</dbReference>
<keyword evidence="2" id="KW-0812">Transmembrane</keyword>
<accession>A0AA36I9A5</accession>
<dbReference type="Proteomes" id="UP001178507">
    <property type="component" value="Unassembled WGS sequence"/>
</dbReference>
<keyword evidence="4" id="KW-1185">Reference proteome</keyword>
<evidence type="ECO:0000313" key="3">
    <source>
        <dbReference type="EMBL" id="CAJ1383503.1"/>
    </source>
</evidence>
<protein>
    <submittedName>
        <fullName evidence="3">Uncharacterized protein</fullName>
    </submittedName>
</protein>
<sequence length="268" mass="27859">MGNEFGSAQVKAGAVAQGAVDVKAVIESGAFSRAVDVSGGITGIAKGAFVDAVRVAIEQGAIKGMETGAVRFDSNALHELFHVKGVENGAIRAAFTGIEEGAFKEAVQATIQTSAFQDAIRVQVQNSIQCDGWVVGTFMVLAILAMQASSLVALAPEASLLAAGLPMRGLLAALPLGGGAWLLRDEARRSCLMAGVAGAGAKVKTAALTLSPWPRMGASSSSSECTDAVHQLQLQVQRLQQKVHRLELEASGFFSSSFLLFLFCFSCQ</sequence>
<dbReference type="AlphaFoldDB" id="A0AA36I9A5"/>
<comment type="caution">
    <text evidence="3">The sequence shown here is derived from an EMBL/GenBank/DDBJ whole genome shotgun (WGS) entry which is preliminary data.</text>
</comment>
<keyword evidence="2" id="KW-1133">Transmembrane helix</keyword>